<reference evidence="6 7" key="1">
    <citation type="submission" date="2016-12" db="EMBL/GenBank/DDBJ databases">
        <title>The draft genome sequence of Actinophytocola xinjiangensis.</title>
        <authorList>
            <person name="Wang W."/>
            <person name="Yuan L."/>
        </authorList>
    </citation>
    <scope>NUCLEOTIDE SEQUENCE [LARGE SCALE GENOMIC DNA]</scope>
    <source>
        <strain evidence="6 7">CGMCC 4.4663</strain>
    </source>
</reference>
<keyword evidence="1" id="KW-0436">Ligase</keyword>
<protein>
    <submittedName>
        <fullName evidence="6">Carbamoyl phosphate synthase</fullName>
    </submittedName>
</protein>
<dbReference type="EMBL" id="MSIF01000001">
    <property type="protein sequence ID" value="OLF14216.1"/>
    <property type="molecule type" value="Genomic_DNA"/>
</dbReference>
<keyword evidence="2 4" id="KW-0547">Nucleotide-binding</keyword>
<name>A0A7Z1B1G7_9PSEU</name>
<dbReference type="InterPro" id="IPR011761">
    <property type="entry name" value="ATP-grasp"/>
</dbReference>
<dbReference type="InterPro" id="IPR040570">
    <property type="entry name" value="LAL_C2"/>
</dbReference>
<proteinExistence type="predicted"/>
<organism evidence="6 7">
    <name type="scientific">Actinophytocola xinjiangensis</name>
    <dbReference type="NCBI Taxonomy" id="485602"/>
    <lineage>
        <taxon>Bacteria</taxon>
        <taxon>Bacillati</taxon>
        <taxon>Actinomycetota</taxon>
        <taxon>Actinomycetes</taxon>
        <taxon>Pseudonocardiales</taxon>
        <taxon>Pseudonocardiaceae</taxon>
    </lineage>
</organism>
<evidence type="ECO:0000256" key="2">
    <source>
        <dbReference type="ARBA" id="ARBA00022741"/>
    </source>
</evidence>
<evidence type="ECO:0000256" key="1">
    <source>
        <dbReference type="ARBA" id="ARBA00022598"/>
    </source>
</evidence>
<evidence type="ECO:0000313" key="7">
    <source>
        <dbReference type="Proteomes" id="UP000185696"/>
    </source>
</evidence>
<keyword evidence="3 4" id="KW-0067">ATP-binding</keyword>
<evidence type="ECO:0000259" key="5">
    <source>
        <dbReference type="PROSITE" id="PS50975"/>
    </source>
</evidence>
<dbReference type="OrthoDB" id="24041at2"/>
<dbReference type="Gene3D" id="3.30.1490.20">
    <property type="entry name" value="ATP-grasp fold, A domain"/>
    <property type="match status" value="1"/>
</dbReference>
<dbReference type="PANTHER" id="PTHR43585:SF2">
    <property type="entry name" value="ATP-GRASP ENZYME FSQD"/>
    <property type="match status" value="1"/>
</dbReference>
<feature type="domain" description="ATP-grasp" evidence="5">
    <location>
        <begin position="109"/>
        <end position="302"/>
    </location>
</feature>
<evidence type="ECO:0000313" key="6">
    <source>
        <dbReference type="EMBL" id="OLF14216.1"/>
    </source>
</evidence>
<dbReference type="Proteomes" id="UP000185696">
    <property type="component" value="Unassembled WGS sequence"/>
</dbReference>
<dbReference type="Pfam" id="PF18603">
    <property type="entry name" value="LAL_C2"/>
    <property type="match status" value="1"/>
</dbReference>
<comment type="caution">
    <text evidence="6">The sequence shown here is derived from an EMBL/GenBank/DDBJ whole genome shotgun (WGS) entry which is preliminary data.</text>
</comment>
<dbReference type="InterPro" id="IPR013815">
    <property type="entry name" value="ATP_grasp_subdomain_1"/>
</dbReference>
<dbReference type="GO" id="GO:0005524">
    <property type="term" value="F:ATP binding"/>
    <property type="evidence" value="ECO:0007669"/>
    <property type="project" value="UniProtKB-UniRule"/>
</dbReference>
<dbReference type="Pfam" id="PF13535">
    <property type="entry name" value="ATP-grasp_4"/>
    <property type="match status" value="1"/>
</dbReference>
<evidence type="ECO:0000256" key="3">
    <source>
        <dbReference type="ARBA" id="ARBA00022840"/>
    </source>
</evidence>
<evidence type="ECO:0000256" key="4">
    <source>
        <dbReference type="PROSITE-ProRule" id="PRU00409"/>
    </source>
</evidence>
<dbReference type="GO" id="GO:0016874">
    <property type="term" value="F:ligase activity"/>
    <property type="evidence" value="ECO:0007669"/>
    <property type="project" value="UniProtKB-KW"/>
</dbReference>
<dbReference type="Gene3D" id="3.40.50.20">
    <property type="match status" value="1"/>
</dbReference>
<accession>A0A7Z1B1G7</accession>
<dbReference type="PANTHER" id="PTHR43585">
    <property type="entry name" value="FUMIPYRROLE BIOSYNTHESIS PROTEIN C"/>
    <property type="match status" value="1"/>
</dbReference>
<dbReference type="GO" id="GO:0046872">
    <property type="term" value="F:metal ion binding"/>
    <property type="evidence" value="ECO:0007669"/>
    <property type="project" value="InterPro"/>
</dbReference>
<keyword evidence="7" id="KW-1185">Reference proteome</keyword>
<dbReference type="RefSeq" id="WP_075131162.1">
    <property type="nucleotide sequence ID" value="NZ_MSIF01000001.1"/>
</dbReference>
<dbReference type="AlphaFoldDB" id="A0A7Z1B1G7"/>
<dbReference type="PROSITE" id="PS50975">
    <property type="entry name" value="ATP_GRASP"/>
    <property type="match status" value="1"/>
</dbReference>
<gene>
    <name evidence="6" type="ORF">BLA60_03495</name>
</gene>
<dbReference type="Gene3D" id="3.30.470.20">
    <property type="entry name" value="ATP-grasp fold, B domain"/>
    <property type="match status" value="1"/>
</dbReference>
<dbReference type="InterPro" id="IPR052032">
    <property type="entry name" value="ATP-dep_AA_Ligase"/>
</dbReference>
<sequence length="398" mass="41325">MSSLLILGAADGAVPTYQCASKMGYRTVCVDINAGAPGVPYADEFLHVSTRAPELVATALAGRDDIVGVLAPASDIALPTQRQLALHFGLPDPVSASAVAASADKWEFRQVCDRLGFPSYRTVAGSPGGELVRAARGLRFPVLVKPVDSTGSRGVVPCGVPGSLAAAIRDAVTFSPANRLVVEEFVDGTHLTVEALVRAGRPVFHTVSARTLTPPPYFITATQTVPADLPDGVEARLAEMLATLVAELGYASGPLNLDAVLGHDGELYLVEMGARSGGNGMAELVEASYGVDLLAATVSLAVGDPVTVVPRPPRPVMLWVLAADRPGRLAAVHGLAEVRAMPEVLDVRLFAAPGDQVKPYDQAANKVGYVILAADTPAALRTAATTVTRSLSVELMAP</sequence>
<dbReference type="SUPFAM" id="SSF56059">
    <property type="entry name" value="Glutathione synthetase ATP-binding domain-like"/>
    <property type="match status" value="1"/>
</dbReference>